<dbReference type="RefSeq" id="WP_341724407.1">
    <property type="nucleotide sequence ID" value="NZ_JBBWWT010000001.1"/>
</dbReference>
<accession>A0ABU9IW57</accession>
<proteinExistence type="inferred from homology"/>
<evidence type="ECO:0000256" key="5">
    <source>
        <dbReference type="ARBA" id="ARBA00022764"/>
    </source>
</evidence>
<dbReference type="PANTHER" id="PTHR35891">
    <property type="entry name" value="THIOL:DISULFIDE INTERCHANGE PROTEIN DSBA"/>
    <property type="match status" value="1"/>
</dbReference>
<dbReference type="PANTHER" id="PTHR35891:SF2">
    <property type="entry name" value="THIOL:DISULFIDE INTERCHANGE PROTEIN DSBA"/>
    <property type="match status" value="1"/>
</dbReference>
<keyword evidence="7" id="KW-0676">Redox-active center</keyword>
<dbReference type="InterPro" id="IPR023205">
    <property type="entry name" value="DsbA/DsbL"/>
</dbReference>
<dbReference type="InterPro" id="IPR050824">
    <property type="entry name" value="Thiol_disulfide_DsbA"/>
</dbReference>
<reference evidence="11 12" key="1">
    <citation type="submission" date="2024-04" db="EMBL/GenBank/DDBJ databases">
        <title>Draft genome sequence of Pseudoxanthomonas putridarboris WD12.</title>
        <authorList>
            <person name="Oh J."/>
        </authorList>
    </citation>
    <scope>NUCLEOTIDE SEQUENCE [LARGE SCALE GENOMIC DNA]</scope>
    <source>
        <strain evidence="11 12">WD12</strain>
    </source>
</reference>
<sequence length="278" mass="29193">MKSRHVLMLSLLLPVLAACGPKPADTTATATDATAPDITEDAATPAAEPADADASPDAATPATDADAAAPADATAAGDNPIVPPEGPAPVPGVDYVEIPNGQPYAPLNGQIEVVEVFGYVCPACARFAPEMSAWKKKQPADVRVTYVPVVFGPTWEPYAKAFYAAEAKGLIDRTHDDVFSAIHLQRTLPGEGKPPADAATLAKFYAGYGVSAQEFTSLVNSFGTNAKISRGMQFAQRSGVEGTPTLVINGKYRVTGGRTYPDMLRIADHLIAQERAQR</sequence>
<feature type="region of interest" description="Disordered" evidence="8">
    <location>
        <begin position="23"/>
        <end position="94"/>
    </location>
</feature>
<feature type="signal peptide" evidence="9">
    <location>
        <begin position="1"/>
        <end position="24"/>
    </location>
</feature>
<dbReference type="SUPFAM" id="SSF52833">
    <property type="entry name" value="Thioredoxin-like"/>
    <property type="match status" value="1"/>
</dbReference>
<dbReference type="EMBL" id="JBBWWT010000001">
    <property type="protein sequence ID" value="MEL1263216.1"/>
    <property type="molecule type" value="Genomic_DNA"/>
</dbReference>
<feature type="compositionally biased region" description="Low complexity" evidence="8">
    <location>
        <begin position="23"/>
        <end position="76"/>
    </location>
</feature>
<evidence type="ECO:0000256" key="7">
    <source>
        <dbReference type="ARBA" id="ARBA00023284"/>
    </source>
</evidence>
<evidence type="ECO:0000256" key="9">
    <source>
        <dbReference type="SAM" id="SignalP"/>
    </source>
</evidence>
<keyword evidence="6" id="KW-1015">Disulfide bond</keyword>
<dbReference type="CDD" id="cd03019">
    <property type="entry name" value="DsbA_DsbA"/>
    <property type="match status" value="1"/>
</dbReference>
<name>A0ABU9IW57_9GAMM</name>
<evidence type="ECO:0000256" key="8">
    <source>
        <dbReference type="SAM" id="MobiDB-lite"/>
    </source>
</evidence>
<evidence type="ECO:0000256" key="3">
    <source>
        <dbReference type="ARBA" id="ARBA00013831"/>
    </source>
</evidence>
<dbReference type="Gene3D" id="3.40.30.10">
    <property type="entry name" value="Glutaredoxin"/>
    <property type="match status" value="1"/>
</dbReference>
<comment type="similarity">
    <text evidence="2">Belongs to the thioredoxin family. DsbA subfamily.</text>
</comment>
<evidence type="ECO:0000256" key="1">
    <source>
        <dbReference type="ARBA" id="ARBA00004418"/>
    </source>
</evidence>
<evidence type="ECO:0000259" key="10">
    <source>
        <dbReference type="PROSITE" id="PS51352"/>
    </source>
</evidence>
<keyword evidence="4 9" id="KW-0732">Signal</keyword>
<evidence type="ECO:0000313" key="12">
    <source>
        <dbReference type="Proteomes" id="UP001459204"/>
    </source>
</evidence>
<dbReference type="InterPro" id="IPR013766">
    <property type="entry name" value="Thioredoxin_domain"/>
</dbReference>
<evidence type="ECO:0000256" key="6">
    <source>
        <dbReference type="ARBA" id="ARBA00023157"/>
    </source>
</evidence>
<dbReference type="PROSITE" id="PS51352">
    <property type="entry name" value="THIOREDOXIN_2"/>
    <property type="match status" value="1"/>
</dbReference>
<dbReference type="Pfam" id="PF01323">
    <property type="entry name" value="DSBA"/>
    <property type="match status" value="1"/>
</dbReference>
<dbReference type="PROSITE" id="PS51257">
    <property type="entry name" value="PROKAR_LIPOPROTEIN"/>
    <property type="match status" value="1"/>
</dbReference>
<feature type="compositionally biased region" description="Pro residues" evidence="8">
    <location>
        <begin position="81"/>
        <end position="90"/>
    </location>
</feature>
<feature type="chain" id="PRO_5046276951" description="Thiol:disulfide interchange protein DsbA" evidence="9">
    <location>
        <begin position="25"/>
        <end position="278"/>
    </location>
</feature>
<dbReference type="InterPro" id="IPR036249">
    <property type="entry name" value="Thioredoxin-like_sf"/>
</dbReference>
<dbReference type="InterPro" id="IPR001853">
    <property type="entry name" value="DSBA-like_thioredoxin_dom"/>
</dbReference>
<keyword evidence="12" id="KW-1185">Reference proteome</keyword>
<organism evidence="11 12">
    <name type="scientific">Pseudoxanthomonas putridarboris</name>
    <dbReference type="NCBI Taxonomy" id="752605"/>
    <lineage>
        <taxon>Bacteria</taxon>
        <taxon>Pseudomonadati</taxon>
        <taxon>Pseudomonadota</taxon>
        <taxon>Gammaproteobacteria</taxon>
        <taxon>Lysobacterales</taxon>
        <taxon>Lysobacteraceae</taxon>
        <taxon>Pseudoxanthomonas</taxon>
    </lineage>
</organism>
<evidence type="ECO:0000313" key="11">
    <source>
        <dbReference type="EMBL" id="MEL1263216.1"/>
    </source>
</evidence>
<comment type="caution">
    <text evidence="11">The sequence shown here is derived from an EMBL/GenBank/DDBJ whole genome shotgun (WGS) entry which is preliminary data.</text>
</comment>
<evidence type="ECO:0000256" key="4">
    <source>
        <dbReference type="ARBA" id="ARBA00022729"/>
    </source>
</evidence>
<dbReference type="Proteomes" id="UP001459204">
    <property type="component" value="Unassembled WGS sequence"/>
</dbReference>
<feature type="domain" description="Thioredoxin" evidence="10">
    <location>
        <begin position="49"/>
        <end position="272"/>
    </location>
</feature>
<evidence type="ECO:0000256" key="2">
    <source>
        <dbReference type="ARBA" id="ARBA00005791"/>
    </source>
</evidence>
<comment type="subcellular location">
    <subcellularLocation>
        <location evidence="1">Periplasm</location>
    </subcellularLocation>
</comment>
<keyword evidence="5" id="KW-0574">Periplasm</keyword>
<protein>
    <recommendedName>
        <fullName evidence="3">Thiol:disulfide interchange protein DsbA</fullName>
    </recommendedName>
</protein>
<gene>
    <name evidence="11" type="ORF">AAD027_02395</name>
</gene>